<dbReference type="InterPro" id="IPR011333">
    <property type="entry name" value="SKP1/BTB/POZ_sf"/>
</dbReference>
<protein>
    <submittedName>
        <fullName evidence="1">Uncharacterized protein</fullName>
    </submittedName>
</protein>
<organism evidence="1 2">
    <name type="scientific">Caerostris extrusa</name>
    <name type="common">Bark spider</name>
    <name type="synonym">Caerostris bankana</name>
    <dbReference type="NCBI Taxonomy" id="172846"/>
    <lineage>
        <taxon>Eukaryota</taxon>
        <taxon>Metazoa</taxon>
        <taxon>Ecdysozoa</taxon>
        <taxon>Arthropoda</taxon>
        <taxon>Chelicerata</taxon>
        <taxon>Arachnida</taxon>
        <taxon>Araneae</taxon>
        <taxon>Araneomorphae</taxon>
        <taxon>Entelegynae</taxon>
        <taxon>Araneoidea</taxon>
        <taxon>Araneidae</taxon>
        <taxon>Caerostris</taxon>
    </lineage>
</organism>
<keyword evidence="2" id="KW-1185">Reference proteome</keyword>
<sequence length="130" mass="14981">MELKNQCLPNDTLSLKCEFSCYSGMETYISENTFCNLDDFNSTEPQLSSASAIDISQKSTASPLGDDLKTLFDNQILCDVKLRTTTETFHAHKDYPQCQISSVHSNVYQWHERKCATMRRDSRLGRRYHK</sequence>
<name>A0AAV4USA5_CAEEX</name>
<dbReference type="Gene3D" id="3.30.710.10">
    <property type="entry name" value="Potassium Channel Kv1.1, Chain A"/>
    <property type="match status" value="1"/>
</dbReference>
<gene>
    <name evidence="1" type="ORF">CEXT_352711</name>
</gene>
<dbReference type="EMBL" id="BPLR01013377">
    <property type="protein sequence ID" value="GIY60790.1"/>
    <property type="molecule type" value="Genomic_DNA"/>
</dbReference>
<reference evidence="1 2" key="1">
    <citation type="submission" date="2021-06" db="EMBL/GenBank/DDBJ databases">
        <title>Caerostris extrusa draft genome.</title>
        <authorList>
            <person name="Kono N."/>
            <person name="Arakawa K."/>
        </authorList>
    </citation>
    <scope>NUCLEOTIDE SEQUENCE [LARGE SCALE GENOMIC DNA]</scope>
</reference>
<evidence type="ECO:0000313" key="1">
    <source>
        <dbReference type="EMBL" id="GIY60790.1"/>
    </source>
</evidence>
<dbReference type="Proteomes" id="UP001054945">
    <property type="component" value="Unassembled WGS sequence"/>
</dbReference>
<comment type="caution">
    <text evidence="1">The sequence shown here is derived from an EMBL/GenBank/DDBJ whole genome shotgun (WGS) entry which is preliminary data.</text>
</comment>
<dbReference type="AlphaFoldDB" id="A0AAV4USA5"/>
<accession>A0AAV4USA5</accession>
<proteinExistence type="predicted"/>
<evidence type="ECO:0000313" key="2">
    <source>
        <dbReference type="Proteomes" id="UP001054945"/>
    </source>
</evidence>